<dbReference type="EMBL" id="WTRN01000064">
    <property type="protein sequence ID" value="MWT84918.1"/>
    <property type="molecule type" value="Genomic_DNA"/>
</dbReference>
<evidence type="ECO:0000313" key="9">
    <source>
        <dbReference type="Proteomes" id="UP000480485"/>
    </source>
</evidence>
<dbReference type="SUPFAM" id="SSF74650">
    <property type="entry name" value="Galactose mutarotase-like"/>
    <property type="match status" value="1"/>
</dbReference>
<evidence type="ECO:0000313" key="5">
    <source>
        <dbReference type="EMBL" id="MXJ08205.1"/>
    </source>
</evidence>
<dbReference type="InterPro" id="IPR041147">
    <property type="entry name" value="GH38_C"/>
</dbReference>
<dbReference type="Proteomes" id="UP000480485">
    <property type="component" value="Unassembled WGS sequence"/>
</dbReference>
<dbReference type="GO" id="GO:0030246">
    <property type="term" value="F:carbohydrate binding"/>
    <property type="evidence" value="ECO:0007669"/>
    <property type="project" value="InterPro"/>
</dbReference>
<dbReference type="EMBL" id="WTRC01000099">
    <property type="protein sequence ID" value="MWT21103.1"/>
    <property type="molecule type" value="Genomic_DNA"/>
</dbReference>
<comment type="caution">
    <text evidence="2">The sequence shown here is derived from an EMBL/GenBank/DDBJ whole genome shotgun (WGS) entry which is preliminary data.</text>
</comment>
<name>A0A6N8NC64_ECOLX</name>
<proteinExistence type="predicted"/>
<dbReference type="GO" id="GO:0003824">
    <property type="term" value="F:catalytic activity"/>
    <property type="evidence" value="ECO:0007669"/>
    <property type="project" value="InterPro"/>
</dbReference>
<dbReference type="Gene3D" id="2.60.40.2220">
    <property type="match status" value="1"/>
</dbReference>
<dbReference type="Proteomes" id="UP000436482">
    <property type="component" value="Unassembled WGS sequence"/>
</dbReference>
<dbReference type="Pfam" id="PF17677">
    <property type="entry name" value="Glyco_hydro38C2"/>
    <property type="match status" value="1"/>
</dbReference>
<dbReference type="InterPro" id="IPR011013">
    <property type="entry name" value="Gal_mutarotase_sf_dom"/>
</dbReference>
<protein>
    <submittedName>
        <fullName evidence="2">Alpha-mannosidase</fullName>
    </submittedName>
</protein>
<evidence type="ECO:0000313" key="8">
    <source>
        <dbReference type="Proteomes" id="UP000462410"/>
    </source>
</evidence>
<dbReference type="Proteomes" id="UP000462410">
    <property type="component" value="Unassembled WGS sequence"/>
</dbReference>
<evidence type="ECO:0000313" key="3">
    <source>
        <dbReference type="EMBL" id="MWT21103.1"/>
    </source>
</evidence>
<dbReference type="Proteomes" id="UP000447081">
    <property type="component" value="Unassembled WGS sequence"/>
</dbReference>
<dbReference type="GO" id="GO:0005975">
    <property type="term" value="P:carbohydrate metabolic process"/>
    <property type="evidence" value="ECO:0007669"/>
    <property type="project" value="InterPro"/>
</dbReference>
<evidence type="ECO:0000313" key="4">
    <source>
        <dbReference type="EMBL" id="MWT84918.1"/>
    </source>
</evidence>
<evidence type="ECO:0000313" key="7">
    <source>
        <dbReference type="Proteomes" id="UP000447081"/>
    </source>
</evidence>
<evidence type="ECO:0000313" key="6">
    <source>
        <dbReference type="Proteomes" id="UP000436482"/>
    </source>
</evidence>
<feature type="domain" description="Glycosyl hydrolases family 38 C-terminal" evidence="1">
    <location>
        <begin position="87"/>
        <end position="137"/>
    </location>
</feature>
<reference evidence="5 7" key="1">
    <citation type="submission" date="2019-12" db="EMBL/GenBank/DDBJ databases">
        <title>Enteriobacteria Tanzani isolates_10434.</title>
        <authorList>
            <person name="Subbiah M."/>
            <person name="Call D."/>
        </authorList>
    </citation>
    <scope>NUCLEOTIDE SEQUENCE [LARGE SCALE GENOMIC DNA]</scope>
    <source>
        <strain evidence="5 7">10434wG3</strain>
    </source>
</reference>
<evidence type="ECO:0000259" key="1">
    <source>
        <dbReference type="Pfam" id="PF17677"/>
    </source>
</evidence>
<gene>
    <name evidence="4" type="ORF">GP954_07005</name>
    <name evidence="3" type="ORF">GP965_09190</name>
    <name evidence="2" type="ORF">GP979_09560</name>
    <name evidence="5" type="ORF">GRW24_06915</name>
</gene>
<evidence type="ECO:0000313" key="2">
    <source>
        <dbReference type="EMBL" id="MWR88554.1"/>
    </source>
</evidence>
<accession>A0A6N8NC64</accession>
<dbReference type="AlphaFoldDB" id="A0A6N8NC64"/>
<dbReference type="EMBL" id="WTQQ01000099">
    <property type="protein sequence ID" value="MWR88554.1"/>
    <property type="molecule type" value="Genomic_DNA"/>
</dbReference>
<reference evidence="6 8" key="2">
    <citation type="submission" date="2019-12" db="EMBL/GenBank/DDBJ databases">
        <title>Enteriobacteria Tanzani isolates_8377-8380.</title>
        <authorList>
            <person name="Subbiah M."/>
            <person name="Call D."/>
        </authorList>
    </citation>
    <scope>NUCLEOTIDE SEQUENCE [LARGE SCALE GENOMIC DNA]</scope>
    <source>
        <strain evidence="4 9">8378wC7</strain>
        <strain evidence="3 8">8378wH8</strain>
        <strain evidence="2 6">8379wE6</strain>
    </source>
</reference>
<feature type="non-terminal residue" evidence="2">
    <location>
        <position position="1"/>
    </location>
</feature>
<sequence length="161" mass="17635">LRPGRPSGIKMPVPDSQLRGLLSCRLSLLSYTGTPTAAGVAQQARAWLTPVQCYNKIPWDVMKLNKAGFNVPESYSLLKMPPVGCLISALKKAEDRQEVILRLFNPAESATCDATVAFSREVISCSETMMDEHITTEENQGSNLSGPFLPGQSRTFSYRLA</sequence>
<dbReference type="EMBL" id="WUIG01000067">
    <property type="protein sequence ID" value="MXJ08205.1"/>
    <property type="molecule type" value="Genomic_DNA"/>
</dbReference>
<organism evidence="2 6">
    <name type="scientific">Escherichia coli</name>
    <dbReference type="NCBI Taxonomy" id="562"/>
    <lineage>
        <taxon>Bacteria</taxon>
        <taxon>Pseudomonadati</taxon>
        <taxon>Pseudomonadota</taxon>
        <taxon>Gammaproteobacteria</taxon>
        <taxon>Enterobacterales</taxon>
        <taxon>Enterobacteriaceae</taxon>
        <taxon>Escherichia</taxon>
    </lineage>
</organism>